<dbReference type="InterPro" id="IPR053745">
    <property type="entry name" value="Viral_Tail_Comp_sf"/>
</dbReference>
<evidence type="ECO:0000313" key="1">
    <source>
        <dbReference type="EMBL" id="MBU9724125.1"/>
    </source>
</evidence>
<name>A0ABS6K2H6_9BACI</name>
<dbReference type="EMBL" id="JAHQCR010000088">
    <property type="protein sequence ID" value="MBU9724125.1"/>
    <property type="molecule type" value="Genomic_DNA"/>
</dbReference>
<dbReference type="Proteomes" id="UP000790580">
    <property type="component" value="Unassembled WGS sequence"/>
</dbReference>
<reference evidence="1 2" key="1">
    <citation type="submission" date="2021-06" db="EMBL/GenBank/DDBJ databases">
        <title>Bacillus sp. RD4P76, an endophyte from a halophyte.</title>
        <authorList>
            <person name="Sun J.-Q."/>
        </authorList>
    </citation>
    <scope>NUCLEOTIDE SEQUENCE [LARGE SCALE GENOMIC DNA]</scope>
    <source>
        <strain evidence="1 2">JCM 17098</strain>
    </source>
</reference>
<dbReference type="Pfam" id="PF11367">
    <property type="entry name" value="Tail_completion_gp17"/>
    <property type="match status" value="1"/>
</dbReference>
<dbReference type="InterPro" id="IPR021508">
    <property type="entry name" value="Gp17-like"/>
</dbReference>
<organism evidence="1 2">
    <name type="scientific">Evansella alkalicola</name>
    <dbReference type="NCBI Taxonomy" id="745819"/>
    <lineage>
        <taxon>Bacteria</taxon>
        <taxon>Bacillati</taxon>
        <taxon>Bacillota</taxon>
        <taxon>Bacilli</taxon>
        <taxon>Bacillales</taxon>
        <taxon>Bacillaceae</taxon>
        <taxon>Evansella</taxon>
    </lineage>
</organism>
<dbReference type="Gene3D" id="3.30.2000.30">
    <property type="match status" value="1"/>
</dbReference>
<evidence type="ECO:0000313" key="2">
    <source>
        <dbReference type="Proteomes" id="UP000790580"/>
    </source>
</evidence>
<sequence length="121" mass="14353">MKMIKIRKDIKAFLKSYHPRIHHENAPDDAEYPFVVYNFPNSVDDGSLENFVLELDIWDNKADTTEMETIIGSIDKALHRRTVAIGDLSMSFYRENRLVITDPDKRLRRRQYVYQVRTYGE</sequence>
<gene>
    <name evidence="1" type="ORF">KS407_22125</name>
</gene>
<comment type="caution">
    <text evidence="1">The sequence shown here is derived from an EMBL/GenBank/DDBJ whole genome shotgun (WGS) entry which is preliminary data.</text>
</comment>
<dbReference type="RefSeq" id="WP_176371355.1">
    <property type="nucleotide sequence ID" value="NZ_JAHQCR010000088.1"/>
</dbReference>
<keyword evidence="2" id="KW-1185">Reference proteome</keyword>
<protein>
    <submittedName>
        <fullName evidence="1">DUF3168 domain-containing protein</fullName>
    </submittedName>
</protein>
<proteinExistence type="predicted"/>
<accession>A0ABS6K2H6</accession>